<dbReference type="Proteomes" id="UP000192920">
    <property type="component" value="Unassembled WGS sequence"/>
</dbReference>
<dbReference type="RefSeq" id="WP_085277713.1">
    <property type="nucleotide sequence ID" value="NZ_FXAG01000027.1"/>
</dbReference>
<gene>
    <name evidence="1" type="ORF">SAMN02745746_03710</name>
</gene>
<organism evidence="1 2">
    <name type="scientific">Pseudogulbenkiania subflava DSM 22618</name>
    <dbReference type="NCBI Taxonomy" id="1123014"/>
    <lineage>
        <taxon>Bacteria</taxon>
        <taxon>Pseudomonadati</taxon>
        <taxon>Pseudomonadota</taxon>
        <taxon>Betaproteobacteria</taxon>
        <taxon>Neisseriales</taxon>
        <taxon>Chromobacteriaceae</taxon>
        <taxon>Pseudogulbenkiania</taxon>
    </lineage>
</organism>
<dbReference type="EMBL" id="FXAG01000027">
    <property type="protein sequence ID" value="SMF51548.1"/>
    <property type="molecule type" value="Genomic_DNA"/>
</dbReference>
<dbReference type="InterPro" id="IPR009409">
    <property type="entry name" value="DUF1059"/>
</dbReference>
<dbReference type="Pfam" id="PF06348">
    <property type="entry name" value="DUF1059"/>
    <property type="match status" value="1"/>
</dbReference>
<accession>A0A1Y6CA59</accession>
<evidence type="ECO:0000313" key="1">
    <source>
        <dbReference type="EMBL" id="SMF51548.1"/>
    </source>
</evidence>
<evidence type="ECO:0008006" key="3">
    <source>
        <dbReference type="Google" id="ProtNLM"/>
    </source>
</evidence>
<evidence type="ECO:0000313" key="2">
    <source>
        <dbReference type="Proteomes" id="UP000192920"/>
    </source>
</evidence>
<dbReference type="STRING" id="1123014.SAMN02745746_03710"/>
<reference evidence="2" key="1">
    <citation type="submission" date="2017-04" db="EMBL/GenBank/DDBJ databases">
        <authorList>
            <person name="Varghese N."/>
            <person name="Submissions S."/>
        </authorList>
    </citation>
    <scope>NUCLEOTIDE SEQUENCE [LARGE SCALE GENOMIC DNA]</scope>
    <source>
        <strain evidence="2">DSM 22618</strain>
    </source>
</reference>
<keyword evidence="2" id="KW-1185">Reference proteome</keyword>
<protein>
    <recommendedName>
        <fullName evidence="3">Small metal-binding protein</fullName>
    </recommendedName>
</protein>
<proteinExistence type="predicted"/>
<sequence length="66" mass="7456">MARKFIDCREYPGTPQCTVSIAADSEDELLSAAVQHAVAVHGYQDSPQLREQLRQMFKEEHAEVSH</sequence>
<name>A0A1Y6CA59_9NEIS</name>
<dbReference type="AlphaFoldDB" id="A0A1Y6CA59"/>